<proteinExistence type="predicted"/>
<accession>A0A3N4MBI7</accession>
<comment type="caution">
    <text evidence="2">The sequence shown here is derived from an EMBL/GenBank/DDBJ whole genome shotgun (WGS) entry which is preliminary data.</text>
</comment>
<sequence>MFRALGLFWGIYMFFFAVPFPMILYYNIKSESDIAGLADQNPWLALGILALSLVLWGIVLTGFFRTWVLSSFIAKRNVDRLLKHGIEREAKILSAEKVSKEGATYSTYHLSLSFKNLVNTEIVQKTAVNDARPHEHRFEAGKRVNILIDGDMKSIPYLIFSGSEAGIHIPIISLIILGWLAVAAVVAGYYVFSYTLESYGMGWRFIGFLHPLTLCPLILLGYRLLGKLLSNFTGEPEDVALIKFKGVRTNAKLLSANQTGTYINEQPMVRFELEFTDERQQKHKTSLKKIVDLLHLDITRQETIDIFYLKNNPQQVAFARDLEDIS</sequence>
<keyword evidence="1" id="KW-0812">Transmembrane</keyword>
<feature type="transmembrane region" description="Helical" evidence="1">
    <location>
        <begin position="43"/>
        <end position="68"/>
    </location>
</feature>
<dbReference type="Proteomes" id="UP000279089">
    <property type="component" value="Unassembled WGS sequence"/>
</dbReference>
<name>A0A3N4MBI7_9BACT</name>
<dbReference type="AlphaFoldDB" id="A0A3N4MBI7"/>
<feature type="transmembrane region" description="Helical" evidence="1">
    <location>
        <begin position="7"/>
        <end position="28"/>
    </location>
</feature>
<feature type="transmembrane region" description="Helical" evidence="1">
    <location>
        <begin position="171"/>
        <end position="191"/>
    </location>
</feature>
<dbReference type="OrthoDB" id="662998at2"/>
<evidence type="ECO:0000313" key="3">
    <source>
        <dbReference type="Proteomes" id="UP000279089"/>
    </source>
</evidence>
<keyword evidence="1" id="KW-0472">Membrane</keyword>
<dbReference type="RefSeq" id="WP_120516494.1">
    <property type="nucleotide sequence ID" value="NZ_QXZY01000006.1"/>
</dbReference>
<evidence type="ECO:0008006" key="4">
    <source>
        <dbReference type="Google" id="ProtNLM"/>
    </source>
</evidence>
<dbReference type="EMBL" id="RMBX01000005">
    <property type="protein sequence ID" value="RPD41204.1"/>
    <property type="molecule type" value="Genomic_DNA"/>
</dbReference>
<feature type="transmembrane region" description="Helical" evidence="1">
    <location>
        <begin position="203"/>
        <end position="222"/>
    </location>
</feature>
<evidence type="ECO:0000256" key="1">
    <source>
        <dbReference type="SAM" id="Phobius"/>
    </source>
</evidence>
<gene>
    <name evidence="2" type="ORF">EG028_11020</name>
</gene>
<protein>
    <recommendedName>
        <fullName evidence="4">DUF3592 domain-containing protein</fullName>
    </recommendedName>
</protein>
<keyword evidence="3" id="KW-1185">Reference proteome</keyword>
<keyword evidence="1" id="KW-1133">Transmembrane helix</keyword>
<reference evidence="3" key="1">
    <citation type="submission" date="2018-11" db="EMBL/GenBank/DDBJ databases">
        <title>Chitinophaga lutea sp.nov., isolate from arsenic contaminated soil.</title>
        <authorList>
            <person name="Zong Y."/>
        </authorList>
    </citation>
    <scope>NUCLEOTIDE SEQUENCE [LARGE SCALE GENOMIC DNA]</scope>
    <source>
        <strain evidence="3">YLT18</strain>
    </source>
</reference>
<evidence type="ECO:0000313" key="2">
    <source>
        <dbReference type="EMBL" id="RPD41204.1"/>
    </source>
</evidence>
<organism evidence="2 3">
    <name type="scientific">Chitinophaga barathri</name>
    <dbReference type="NCBI Taxonomy" id="1647451"/>
    <lineage>
        <taxon>Bacteria</taxon>
        <taxon>Pseudomonadati</taxon>
        <taxon>Bacteroidota</taxon>
        <taxon>Chitinophagia</taxon>
        <taxon>Chitinophagales</taxon>
        <taxon>Chitinophagaceae</taxon>
        <taxon>Chitinophaga</taxon>
    </lineage>
</organism>